<dbReference type="PANTHER" id="PTHR42085">
    <property type="entry name" value="F-BOX DOMAIN-CONTAINING PROTEIN"/>
    <property type="match status" value="1"/>
</dbReference>
<keyword evidence="2" id="KW-1185">Reference proteome</keyword>
<organism evidence="1 2">
    <name type="scientific">Karstenula rhodostoma CBS 690.94</name>
    <dbReference type="NCBI Taxonomy" id="1392251"/>
    <lineage>
        <taxon>Eukaryota</taxon>
        <taxon>Fungi</taxon>
        <taxon>Dikarya</taxon>
        <taxon>Ascomycota</taxon>
        <taxon>Pezizomycotina</taxon>
        <taxon>Dothideomycetes</taxon>
        <taxon>Pleosporomycetidae</taxon>
        <taxon>Pleosporales</taxon>
        <taxon>Massarineae</taxon>
        <taxon>Didymosphaeriaceae</taxon>
        <taxon>Karstenula</taxon>
    </lineage>
</organism>
<dbReference type="OrthoDB" id="62952at2759"/>
<comment type="caution">
    <text evidence="1">The sequence shown here is derived from an EMBL/GenBank/DDBJ whole genome shotgun (WGS) entry which is preliminary data.</text>
</comment>
<name>A0A9P4PF88_9PLEO</name>
<dbReference type="Proteomes" id="UP000799764">
    <property type="component" value="Unassembled WGS sequence"/>
</dbReference>
<dbReference type="PANTHER" id="PTHR42085:SF4">
    <property type="entry name" value="F-BOX DOMAIN-CONTAINING PROTEIN"/>
    <property type="match status" value="1"/>
</dbReference>
<dbReference type="EMBL" id="MU001501">
    <property type="protein sequence ID" value="KAF2443950.1"/>
    <property type="molecule type" value="Genomic_DNA"/>
</dbReference>
<dbReference type="InterPro" id="IPR038883">
    <property type="entry name" value="AN11006-like"/>
</dbReference>
<dbReference type="AlphaFoldDB" id="A0A9P4PF88"/>
<evidence type="ECO:0000313" key="1">
    <source>
        <dbReference type="EMBL" id="KAF2443950.1"/>
    </source>
</evidence>
<protein>
    <submittedName>
        <fullName evidence="1">Uncharacterized protein</fullName>
    </submittedName>
</protein>
<sequence length="349" mass="40648">MAGNTQQLAAGTFVHRFAEESLSCRCNIKCCHFEGCCTKAPGRSLESLPYMENYDPVTIKNTAPKKQHTGRSFLDLPPELRNKVYVQTVLSDEVVAMKLNPTIMDHGEEHKWGRDNAWAILAVCRCLYHEASSLAYKENYFQIWRGTHRDFFITKHPGMPYEHIRFLHLFYPMESSPCSWRMDHMWTHWLDDVETVRKWFPHLRRLFLKMGYEGFEPNTLYNYYTWAPLLFKAPGESDAAMLKRVTAVLRAMTQLHGRKMPGCVQLNFWGYFHDATTEAYYPADHEPQMLNKVILKVADPNVDLERYRTESFPMHWITGPNATFYGNERNPAEYEMDYEGEPSDSEAGG</sequence>
<accession>A0A9P4PF88</accession>
<reference evidence="1" key="1">
    <citation type="journal article" date="2020" name="Stud. Mycol.">
        <title>101 Dothideomycetes genomes: a test case for predicting lifestyles and emergence of pathogens.</title>
        <authorList>
            <person name="Haridas S."/>
            <person name="Albert R."/>
            <person name="Binder M."/>
            <person name="Bloem J."/>
            <person name="Labutti K."/>
            <person name="Salamov A."/>
            <person name="Andreopoulos B."/>
            <person name="Baker S."/>
            <person name="Barry K."/>
            <person name="Bills G."/>
            <person name="Bluhm B."/>
            <person name="Cannon C."/>
            <person name="Castanera R."/>
            <person name="Culley D."/>
            <person name="Daum C."/>
            <person name="Ezra D."/>
            <person name="Gonzalez J."/>
            <person name="Henrissat B."/>
            <person name="Kuo A."/>
            <person name="Liang C."/>
            <person name="Lipzen A."/>
            <person name="Lutzoni F."/>
            <person name="Magnuson J."/>
            <person name="Mondo S."/>
            <person name="Nolan M."/>
            <person name="Ohm R."/>
            <person name="Pangilinan J."/>
            <person name="Park H.-J."/>
            <person name="Ramirez L."/>
            <person name="Alfaro M."/>
            <person name="Sun H."/>
            <person name="Tritt A."/>
            <person name="Yoshinaga Y."/>
            <person name="Zwiers L.-H."/>
            <person name="Turgeon B."/>
            <person name="Goodwin S."/>
            <person name="Spatafora J."/>
            <person name="Crous P."/>
            <person name="Grigoriev I."/>
        </authorList>
    </citation>
    <scope>NUCLEOTIDE SEQUENCE</scope>
    <source>
        <strain evidence="1">CBS 690.94</strain>
    </source>
</reference>
<proteinExistence type="predicted"/>
<gene>
    <name evidence="1" type="ORF">P171DRAFT_485418</name>
</gene>
<evidence type="ECO:0000313" key="2">
    <source>
        <dbReference type="Proteomes" id="UP000799764"/>
    </source>
</evidence>